<name>A0AAV2E9H4_9ROSI</name>
<dbReference type="EMBL" id="OZ034817">
    <property type="protein sequence ID" value="CAL1382611.1"/>
    <property type="molecule type" value="Genomic_DNA"/>
</dbReference>
<evidence type="ECO:0000313" key="2">
    <source>
        <dbReference type="Proteomes" id="UP001497516"/>
    </source>
</evidence>
<protein>
    <recommendedName>
        <fullName evidence="3">Reverse transcriptase</fullName>
    </recommendedName>
</protein>
<sequence>MRVTEEEEVYPAIRSMGALKAQGKDGLQPLFYQRCWHIVCQAVVEFVQGCWREPERLKEVNATIVALILKIPRPTTIEQYRPISLYNVAYKAIKNV</sequence>
<organism evidence="1 2">
    <name type="scientific">Linum trigynum</name>
    <dbReference type="NCBI Taxonomy" id="586398"/>
    <lineage>
        <taxon>Eukaryota</taxon>
        <taxon>Viridiplantae</taxon>
        <taxon>Streptophyta</taxon>
        <taxon>Embryophyta</taxon>
        <taxon>Tracheophyta</taxon>
        <taxon>Spermatophyta</taxon>
        <taxon>Magnoliopsida</taxon>
        <taxon>eudicotyledons</taxon>
        <taxon>Gunneridae</taxon>
        <taxon>Pentapetalae</taxon>
        <taxon>rosids</taxon>
        <taxon>fabids</taxon>
        <taxon>Malpighiales</taxon>
        <taxon>Linaceae</taxon>
        <taxon>Linum</taxon>
    </lineage>
</organism>
<dbReference type="AlphaFoldDB" id="A0AAV2E9H4"/>
<keyword evidence="2" id="KW-1185">Reference proteome</keyword>
<reference evidence="1 2" key="1">
    <citation type="submission" date="2024-04" db="EMBL/GenBank/DDBJ databases">
        <authorList>
            <person name="Fracassetti M."/>
        </authorList>
    </citation>
    <scope>NUCLEOTIDE SEQUENCE [LARGE SCALE GENOMIC DNA]</scope>
</reference>
<accession>A0AAV2E9H4</accession>
<evidence type="ECO:0008006" key="3">
    <source>
        <dbReference type="Google" id="ProtNLM"/>
    </source>
</evidence>
<evidence type="ECO:0000313" key="1">
    <source>
        <dbReference type="EMBL" id="CAL1382611.1"/>
    </source>
</evidence>
<proteinExistence type="predicted"/>
<dbReference type="Proteomes" id="UP001497516">
    <property type="component" value="Chromosome 4"/>
</dbReference>
<gene>
    <name evidence="1" type="ORF">LTRI10_LOCUS23928</name>
</gene>